<protein>
    <submittedName>
        <fullName evidence="7">Crp/Fnr family transcriptional regulator</fullName>
    </submittedName>
</protein>
<feature type="domain" description="HTH crp-type" evidence="6">
    <location>
        <begin position="163"/>
        <end position="236"/>
    </location>
</feature>
<name>A0A4Y6UXH0_SACBS</name>
<dbReference type="PANTHER" id="PTHR24567">
    <property type="entry name" value="CRP FAMILY TRANSCRIPTIONAL REGULATORY PROTEIN"/>
    <property type="match status" value="1"/>
</dbReference>
<dbReference type="InterPro" id="IPR050397">
    <property type="entry name" value="Env_Response_Regulators"/>
</dbReference>
<dbReference type="CDD" id="cd00038">
    <property type="entry name" value="CAP_ED"/>
    <property type="match status" value="1"/>
</dbReference>
<dbReference type="PRINTS" id="PR00034">
    <property type="entry name" value="HTHCRP"/>
</dbReference>
<dbReference type="Gene3D" id="2.60.120.10">
    <property type="entry name" value="Jelly Rolls"/>
    <property type="match status" value="1"/>
</dbReference>
<dbReference type="InterPro" id="IPR018490">
    <property type="entry name" value="cNMP-bd_dom_sf"/>
</dbReference>
<evidence type="ECO:0000313" key="8">
    <source>
        <dbReference type="Proteomes" id="UP000316968"/>
    </source>
</evidence>
<dbReference type="GO" id="GO:0003677">
    <property type="term" value="F:DNA binding"/>
    <property type="evidence" value="ECO:0007669"/>
    <property type="project" value="UniProtKB-KW"/>
</dbReference>
<feature type="domain" description="Cyclic nucleotide-binding" evidence="5">
    <location>
        <begin position="48"/>
        <end position="149"/>
    </location>
</feature>
<dbReference type="OrthoDB" id="9812325at2"/>
<dbReference type="InterPro" id="IPR000595">
    <property type="entry name" value="cNMP-bd_dom"/>
</dbReference>
<dbReference type="GO" id="GO:0003700">
    <property type="term" value="F:DNA-binding transcription factor activity"/>
    <property type="evidence" value="ECO:0007669"/>
    <property type="project" value="TreeGrafter"/>
</dbReference>
<evidence type="ECO:0000259" key="5">
    <source>
        <dbReference type="PROSITE" id="PS50042"/>
    </source>
</evidence>
<dbReference type="PANTHER" id="PTHR24567:SF74">
    <property type="entry name" value="HTH-TYPE TRANSCRIPTIONAL REGULATOR ARCR"/>
    <property type="match status" value="1"/>
</dbReference>
<reference evidence="7 8" key="1">
    <citation type="submission" date="2019-06" db="EMBL/GenBank/DDBJ databases">
        <title>Saccharibacillus brassicae sp. nov., an endophytic bacterium isolated from Chinese cabbage seeds (Brassica pekinensis).</title>
        <authorList>
            <person name="Jiang L."/>
            <person name="Lee J."/>
            <person name="Kim S.W."/>
        </authorList>
    </citation>
    <scope>NUCLEOTIDE SEQUENCE [LARGE SCALE GENOMIC DNA]</scope>
    <source>
        <strain evidence="8">KCTC 43072 / ATSA2</strain>
    </source>
</reference>
<organism evidence="7 8">
    <name type="scientific">Saccharibacillus brassicae</name>
    <dbReference type="NCBI Taxonomy" id="2583377"/>
    <lineage>
        <taxon>Bacteria</taxon>
        <taxon>Bacillati</taxon>
        <taxon>Bacillota</taxon>
        <taxon>Bacilli</taxon>
        <taxon>Bacillales</taxon>
        <taxon>Paenibacillaceae</taxon>
        <taxon>Saccharibacillus</taxon>
    </lineage>
</organism>
<dbReference type="CDD" id="cd00092">
    <property type="entry name" value="HTH_CRP"/>
    <property type="match status" value="1"/>
</dbReference>
<dbReference type="InterPro" id="IPR036390">
    <property type="entry name" value="WH_DNA-bd_sf"/>
</dbReference>
<evidence type="ECO:0000256" key="3">
    <source>
        <dbReference type="ARBA" id="ARBA00023159"/>
    </source>
</evidence>
<dbReference type="RefSeq" id="WP_141447765.1">
    <property type="nucleotide sequence ID" value="NZ_CP041217.1"/>
</dbReference>
<gene>
    <name evidence="7" type="ORF">FFV09_10360</name>
</gene>
<keyword evidence="8" id="KW-1185">Reference proteome</keyword>
<dbReference type="PROSITE" id="PS50042">
    <property type="entry name" value="CNMP_BINDING_3"/>
    <property type="match status" value="1"/>
</dbReference>
<dbReference type="SMART" id="SM00100">
    <property type="entry name" value="cNMP"/>
    <property type="match status" value="1"/>
</dbReference>
<dbReference type="PROSITE" id="PS51063">
    <property type="entry name" value="HTH_CRP_2"/>
    <property type="match status" value="1"/>
</dbReference>
<keyword evidence="2" id="KW-0238">DNA-binding</keyword>
<keyword evidence="1" id="KW-0805">Transcription regulation</keyword>
<dbReference type="InterPro" id="IPR012318">
    <property type="entry name" value="HTH_CRP"/>
</dbReference>
<dbReference type="AlphaFoldDB" id="A0A4Y6UXH0"/>
<dbReference type="InterPro" id="IPR014710">
    <property type="entry name" value="RmlC-like_jellyroll"/>
</dbReference>
<dbReference type="KEGG" id="saca:FFV09_10360"/>
<dbReference type="Pfam" id="PF00027">
    <property type="entry name" value="cNMP_binding"/>
    <property type="match status" value="1"/>
</dbReference>
<dbReference type="SUPFAM" id="SSF46785">
    <property type="entry name" value="Winged helix' DNA-binding domain"/>
    <property type="match status" value="1"/>
</dbReference>
<evidence type="ECO:0000256" key="1">
    <source>
        <dbReference type="ARBA" id="ARBA00023015"/>
    </source>
</evidence>
<evidence type="ECO:0000259" key="6">
    <source>
        <dbReference type="PROSITE" id="PS51063"/>
    </source>
</evidence>
<dbReference type="SUPFAM" id="SSF51206">
    <property type="entry name" value="cAMP-binding domain-like"/>
    <property type="match status" value="1"/>
</dbReference>
<dbReference type="EMBL" id="CP041217">
    <property type="protein sequence ID" value="QDH21218.1"/>
    <property type="molecule type" value="Genomic_DNA"/>
</dbReference>
<sequence length="242" mass="27521">MRGRNSGHTKKACLVIWLGDSWGRPFVICITEQAVGVIQQSVTRSHTYTLPKNSILQTPDDEKRGLSFVIAGKLRFYKTYSDGKQHTVCILSEDGIFGEIETFSLGARGSYVETMEDSIVLFIPAEQFDPLLRKHSELSLLFLSELSKRLREQDQLVEKLVFQDLRGKVLYFLNRLSNKFSTEENGYRKIDIPLTHQELADMIGATREAVSLTLKELSNEGILLTSRRTIRIHTEKALNELA</sequence>
<keyword evidence="4" id="KW-0804">Transcription</keyword>
<dbReference type="Pfam" id="PF13545">
    <property type="entry name" value="HTH_Crp_2"/>
    <property type="match status" value="1"/>
</dbReference>
<dbReference type="GO" id="GO:0005829">
    <property type="term" value="C:cytosol"/>
    <property type="evidence" value="ECO:0007669"/>
    <property type="project" value="TreeGrafter"/>
</dbReference>
<proteinExistence type="predicted"/>
<accession>A0A4Y6UXH0</accession>
<evidence type="ECO:0000313" key="7">
    <source>
        <dbReference type="EMBL" id="QDH21218.1"/>
    </source>
</evidence>
<evidence type="ECO:0000256" key="2">
    <source>
        <dbReference type="ARBA" id="ARBA00023125"/>
    </source>
</evidence>
<dbReference type="SMART" id="SM00419">
    <property type="entry name" value="HTH_CRP"/>
    <property type="match status" value="1"/>
</dbReference>
<keyword evidence="3" id="KW-0010">Activator</keyword>
<evidence type="ECO:0000256" key="4">
    <source>
        <dbReference type="ARBA" id="ARBA00023163"/>
    </source>
</evidence>
<dbReference type="Proteomes" id="UP000316968">
    <property type="component" value="Chromosome"/>
</dbReference>